<evidence type="ECO:0000313" key="1">
    <source>
        <dbReference type="EMBL" id="EYB84865.1"/>
    </source>
</evidence>
<dbReference type="EMBL" id="JARK01001644">
    <property type="protein sequence ID" value="EYB84865.1"/>
    <property type="molecule type" value="Genomic_DNA"/>
</dbReference>
<name>A0A016S2J4_9BILA</name>
<dbReference type="AlphaFoldDB" id="A0A016S2J4"/>
<evidence type="ECO:0000313" key="2">
    <source>
        <dbReference type="Proteomes" id="UP000024635"/>
    </source>
</evidence>
<organism evidence="1 2">
    <name type="scientific">Ancylostoma ceylanicum</name>
    <dbReference type="NCBI Taxonomy" id="53326"/>
    <lineage>
        <taxon>Eukaryota</taxon>
        <taxon>Metazoa</taxon>
        <taxon>Ecdysozoa</taxon>
        <taxon>Nematoda</taxon>
        <taxon>Chromadorea</taxon>
        <taxon>Rhabditida</taxon>
        <taxon>Rhabditina</taxon>
        <taxon>Rhabditomorpha</taxon>
        <taxon>Strongyloidea</taxon>
        <taxon>Ancylostomatidae</taxon>
        <taxon>Ancylostomatinae</taxon>
        <taxon>Ancylostoma</taxon>
    </lineage>
</organism>
<accession>A0A016S2J4</accession>
<dbReference type="Proteomes" id="UP000024635">
    <property type="component" value="Unassembled WGS sequence"/>
</dbReference>
<gene>
    <name evidence="1" type="primary">Acey_s0308.g2043</name>
    <name evidence="1" type="ORF">Y032_0308g2043</name>
</gene>
<reference evidence="2" key="1">
    <citation type="journal article" date="2015" name="Nat. Genet.">
        <title>The genome and transcriptome of the zoonotic hookworm Ancylostoma ceylanicum identify infection-specific gene families.</title>
        <authorList>
            <person name="Schwarz E.M."/>
            <person name="Hu Y."/>
            <person name="Antoshechkin I."/>
            <person name="Miller M.M."/>
            <person name="Sternberg P.W."/>
            <person name="Aroian R.V."/>
        </authorList>
    </citation>
    <scope>NUCLEOTIDE SEQUENCE</scope>
    <source>
        <strain evidence="2">HY135</strain>
    </source>
</reference>
<keyword evidence="2" id="KW-1185">Reference proteome</keyword>
<protein>
    <submittedName>
        <fullName evidence="1">Uncharacterized protein</fullName>
    </submittedName>
</protein>
<comment type="caution">
    <text evidence="1">The sequence shown here is derived from an EMBL/GenBank/DDBJ whole genome shotgun (WGS) entry which is preliminary data.</text>
</comment>
<sequence length="85" mass="9558">MIEIWDRNGLLTVAEPVWFFACMFKRHPSIIRHWDDLEEVATLHGVGKDLADGGSRTKAAKVVPASLEIIDGFVNVRAVKINRTK</sequence>
<proteinExistence type="predicted"/>